<evidence type="ECO:0000256" key="5">
    <source>
        <dbReference type="ARBA" id="ARBA00023180"/>
    </source>
</evidence>
<dbReference type="Proteomes" id="UP001432027">
    <property type="component" value="Unassembled WGS sequence"/>
</dbReference>
<evidence type="ECO:0000313" key="7">
    <source>
        <dbReference type="Proteomes" id="UP001432027"/>
    </source>
</evidence>
<keyword evidence="3" id="KW-0732">Signal</keyword>
<name>A0AAV5TM63_9BILA</name>
<organism evidence="6 7">
    <name type="scientific">Pristionchus entomophagus</name>
    <dbReference type="NCBI Taxonomy" id="358040"/>
    <lineage>
        <taxon>Eukaryota</taxon>
        <taxon>Metazoa</taxon>
        <taxon>Ecdysozoa</taxon>
        <taxon>Nematoda</taxon>
        <taxon>Chromadorea</taxon>
        <taxon>Rhabditida</taxon>
        <taxon>Rhabditina</taxon>
        <taxon>Diplogasteromorpha</taxon>
        <taxon>Diplogasteroidea</taxon>
        <taxon>Neodiplogasteridae</taxon>
        <taxon>Pristionchus</taxon>
    </lineage>
</organism>
<evidence type="ECO:0000256" key="2">
    <source>
        <dbReference type="ARBA" id="ARBA00022670"/>
    </source>
</evidence>
<dbReference type="InterPro" id="IPR042269">
    <property type="entry name" value="Ser_carbopepase_S28_SKS"/>
</dbReference>
<feature type="non-terminal residue" evidence="6">
    <location>
        <position position="1"/>
    </location>
</feature>
<dbReference type="GO" id="GO:0070008">
    <property type="term" value="F:serine-type exopeptidase activity"/>
    <property type="evidence" value="ECO:0007669"/>
    <property type="project" value="InterPro"/>
</dbReference>
<keyword evidence="5" id="KW-0325">Glycoprotein</keyword>
<gene>
    <name evidence="6" type="ORF">PENTCL1PPCAC_17649</name>
</gene>
<accession>A0AAV5TM63</accession>
<dbReference type="SUPFAM" id="SSF53474">
    <property type="entry name" value="alpha/beta-Hydrolases"/>
    <property type="match status" value="1"/>
</dbReference>
<keyword evidence="4" id="KW-0378">Hydrolase</keyword>
<evidence type="ECO:0000256" key="1">
    <source>
        <dbReference type="ARBA" id="ARBA00011079"/>
    </source>
</evidence>
<protein>
    <recommendedName>
        <fullName evidence="8">Peptidase</fullName>
    </recommendedName>
</protein>
<comment type="similarity">
    <text evidence="1">Belongs to the peptidase S28 family.</text>
</comment>
<comment type="caution">
    <text evidence="6">The sequence shown here is derived from an EMBL/GenBank/DDBJ whole genome shotgun (WGS) entry which is preliminary data.</text>
</comment>
<evidence type="ECO:0000256" key="3">
    <source>
        <dbReference type="ARBA" id="ARBA00022729"/>
    </source>
</evidence>
<evidence type="ECO:0000256" key="4">
    <source>
        <dbReference type="ARBA" id="ARBA00022801"/>
    </source>
</evidence>
<dbReference type="InterPro" id="IPR008758">
    <property type="entry name" value="Peptidase_S28"/>
</dbReference>
<evidence type="ECO:0008006" key="8">
    <source>
        <dbReference type="Google" id="ProtNLM"/>
    </source>
</evidence>
<reference evidence="6" key="1">
    <citation type="submission" date="2023-10" db="EMBL/GenBank/DDBJ databases">
        <title>Genome assembly of Pristionchus species.</title>
        <authorList>
            <person name="Yoshida K."/>
            <person name="Sommer R.J."/>
        </authorList>
    </citation>
    <scope>NUCLEOTIDE SEQUENCE</scope>
    <source>
        <strain evidence="6">RS0144</strain>
    </source>
</reference>
<evidence type="ECO:0000313" key="6">
    <source>
        <dbReference type="EMBL" id="GMS95474.1"/>
    </source>
</evidence>
<keyword evidence="2" id="KW-0645">Protease</keyword>
<keyword evidence="7" id="KW-1185">Reference proteome</keyword>
<dbReference type="GO" id="GO:0008239">
    <property type="term" value="F:dipeptidyl-peptidase activity"/>
    <property type="evidence" value="ECO:0007669"/>
    <property type="project" value="TreeGrafter"/>
</dbReference>
<dbReference type="Pfam" id="PF05577">
    <property type="entry name" value="Peptidase_S28"/>
    <property type="match status" value="1"/>
</dbReference>
<dbReference type="Gene3D" id="1.20.120.980">
    <property type="entry name" value="Serine carboxypeptidase S28, SKS domain"/>
    <property type="match status" value="1"/>
</dbReference>
<dbReference type="PANTHER" id="PTHR11010">
    <property type="entry name" value="PROTEASE S28 PRO-X CARBOXYPEPTIDASE-RELATED"/>
    <property type="match status" value="1"/>
</dbReference>
<dbReference type="InterPro" id="IPR029058">
    <property type="entry name" value="AB_hydrolase_fold"/>
</dbReference>
<proteinExistence type="inferred from homology"/>
<dbReference type="GO" id="GO:0006508">
    <property type="term" value="P:proteolysis"/>
    <property type="evidence" value="ECO:0007669"/>
    <property type="project" value="UniProtKB-KW"/>
</dbReference>
<dbReference type="PANTHER" id="PTHR11010:SF117">
    <property type="entry name" value="SERINE PROTEASE 16"/>
    <property type="match status" value="1"/>
</dbReference>
<dbReference type="EMBL" id="BTSX01000004">
    <property type="protein sequence ID" value="GMS95474.1"/>
    <property type="molecule type" value="Genomic_DNA"/>
</dbReference>
<dbReference type="AlphaFoldDB" id="A0AAV5TM63"/>
<dbReference type="Gene3D" id="3.40.50.1820">
    <property type="entry name" value="alpha/beta hydrolase"/>
    <property type="match status" value="1"/>
</dbReference>
<sequence>QRYFFNHLYANEDSNVNILYIIGEQNGDVHVIQGVDTSYVYYAQELNADLYALEHRFYGTSHPTEDTSIDNLKYLSSRQAIEDIADFIHQKNEEKGGDQKWIVVGGSYAGALSAWSRLKHPHLISGSVASSAPILAQMDFYGYLQTVENDFKNFGGLCYDQISAGLNEALSLFQSEEGRKKLSLLFRLRSAQSF</sequence>